<protein>
    <submittedName>
        <fullName evidence="1">Uncharacterized protein</fullName>
    </submittedName>
</protein>
<name>A0A3P3XTQ8_9SPIR</name>
<evidence type="ECO:0000313" key="1">
    <source>
        <dbReference type="EMBL" id="SLM19677.1"/>
    </source>
</evidence>
<sequence length="132" mass="14679">MHGGCSSGGRVPDCGSGCRGFDPHHPPEPDTTFRFRDKNLNAFVAQLDRATDFESVGRRFESCRTHGFYIGPLAQLAEQQTLNLRVEGSKPSRLIKSGLKNVLGLDEKALFRLVCASHPRIARVVERQTRQT</sequence>
<dbReference type="AlphaFoldDB" id="A0A3P3XTQ8"/>
<dbReference type="AntiFam" id="ANF00013">
    <property type="entry name" value="tRNA translation"/>
</dbReference>
<organism evidence="1">
    <name type="scientific">uncultured spirochete</name>
    <dbReference type="NCBI Taxonomy" id="156406"/>
    <lineage>
        <taxon>Bacteria</taxon>
        <taxon>Pseudomonadati</taxon>
        <taxon>Spirochaetota</taxon>
        <taxon>Spirochaetia</taxon>
        <taxon>Spirochaetales</taxon>
        <taxon>environmental samples</taxon>
    </lineage>
</organism>
<proteinExistence type="predicted"/>
<reference evidence="1" key="1">
    <citation type="submission" date="2017-02" db="EMBL/GenBank/DDBJ databases">
        <authorList>
            <person name="Regsiter A."/>
            <person name="William W."/>
        </authorList>
    </citation>
    <scope>NUCLEOTIDE SEQUENCE</scope>
    <source>
        <strain evidence="1">BdmA 4</strain>
    </source>
</reference>
<accession>A0A3P3XTQ8</accession>
<dbReference type="EMBL" id="FWDO01000007">
    <property type="protein sequence ID" value="SLM19677.1"/>
    <property type="molecule type" value="Genomic_DNA"/>
</dbReference>
<gene>
    <name evidence="1" type="ORF">SPIRO4BDMA_70099</name>
</gene>